<evidence type="ECO:0000259" key="1">
    <source>
        <dbReference type="Pfam" id="PF00248"/>
    </source>
</evidence>
<dbReference type="AlphaFoldDB" id="A0A7W7K5H2"/>
<dbReference type="EMBL" id="JACHLN010000004">
    <property type="protein sequence ID" value="MBB4840906.1"/>
    <property type="molecule type" value="Genomic_DNA"/>
</dbReference>
<dbReference type="Gene3D" id="3.20.20.100">
    <property type="entry name" value="NADP-dependent oxidoreductase domain"/>
    <property type="match status" value="1"/>
</dbReference>
<organism evidence="2 3">
    <name type="scientific">Sphingomonas kyeonggiensis</name>
    <dbReference type="NCBI Taxonomy" id="1268553"/>
    <lineage>
        <taxon>Bacteria</taxon>
        <taxon>Pseudomonadati</taxon>
        <taxon>Pseudomonadota</taxon>
        <taxon>Alphaproteobacteria</taxon>
        <taxon>Sphingomonadales</taxon>
        <taxon>Sphingomonadaceae</taxon>
        <taxon>Sphingomonas</taxon>
    </lineage>
</organism>
<dbReference type="Pfam" id="PF00248">
    <property type="entry name" value="Aldo_ket_red"/>
    <property type="match status" value="1"/>
</dbReference>
<dbReference type="Proteomes" id="UP000575241">
    <property type="component" value="Unassembled WGS sequence"/>
</dbReference>
<dbReference type="PANTHER" id="PTHR42686">
    <property type="entry name" value="GH17980P-RELATED"/>
    <property type="match status" value="1"/>
</dbReference>
<proteinExistence type="predicted"/>
<name>A0A7W7K5H2_9SPHN</name>
<reference evidence="2 3" key="1">
    <citation type="submission" date="2020-08" db="EMBL/GenBank/DDBJ databases">
        <title>Functional genomics of gut bacteria from endangered species of beetles.</title>
        <authorList>
            <person name="Carlos-Shanley C."/>
        </authorList>
    </citation>
    <scope>NUCLEOTIDE SEQUENCE [LARGE SCALE GENOMIC DNA]</scope>
    <source>
        <strain evidence="2 3">S00224</strain>
    </source>
</reference>
<evidence type="ECO:0000313" key="3">
    <source>
        <dbReference type="Proteomes" id="UP000575241"/>
    </source>
</evidence>
<dbReference type="InterPro" id="IPR023210">
    <property type="entry name" value="NADP_OxRdtase_dom"/>
</dbReference>
<accession>A0A7W7K5H2</accession>
<keyword evidence="3" id="KW-1185">Reference proteome</keyword>
<dbReference type="GO" id="GO:0005829">
    <property type="term" value="C:cytosol"/>
    <property type="evidence" value="ECO:0007669"/>
    <property type="project" value="TreeGrafter"/>
</dbReference>
<dbReference type="InterPro" id="IPR036812">
    <property type="entry name" value="NAD(P)_OxRdtase_dom_sf"/>
</dbReference>
<comment type="caution">
    <text evidence="2">The sequence shown here is derived from an EMBL/GenBank/DDBJ whole genome shotgun (WGS) entry which is preliminary data.</text>
</comment>
<dbReference type="GO" id="GO:0016491">
    <property type="term" value="F:oxidoreductase activity"/>
    <property type="evidence" value="ECO:0007669"/>
    <property type="project" value="InterPro"/>
</dbReference>
<protein>
    <submittedName>
        <fullName evidence="2">Aryl-alcohol dehydrogenase-like predicted oxidoreductase</fullName>
    </submittedName>
</protein>
<gene>
    <name evidence="2" type="ORF">HNP52_004003</name>
</gene>
<dbReference type="PANTHER" id="PTHR42686:SF1">
    <property type="entry name" value="GH17980P-RELATED"/>
    <property type="match status" value="1"/>
</dbReference>
<dbReference type="RefSeq" id="WP_260396280.1">
    <property type="nucleotide sequence ID" value="NZ_JACHLN010000004.1"/>
</dbReference>
<evidence type="ECO:0000313" key="2">
    <source>
        <dbReference type="EMBL" id="MBB4840906.1"/>
    </source>
</evidence>
<feature type="domain" description="NADP-dependent oxidoreductase" evidence="1">
    <location>
        <begin position="10"/>
        <end position="82"/>
    </location>
</feature>
<dbReference type="SUPFAM" id="SSF51430">
    <property type="entry name" value="NAD(P)-linked oxidoreductase"/>
    <property type="match status" value="1"/>
</dbReference>
<sequence>MRISLPSRQGFGGAPLGNMFRDIPEEEALTSVRDAWGAGTRYFDTAALYGAGQSELRLGRALAGFRRNDYVLNAKVDRIILDEMETGSRDLRMHGLDAFVAAREFRSHRRTSHDS</sequence>
<dbReference type="InterPro" id="IPR020471">
    <property type="entry name" value="AKR"/>
</dbReference>